<keyword evidence="3" id="KW-1185">Reference proteome</keyword>
<sequence length="68" mass="7137">MLAVTDAEAAQLPRGIGHDGNGTAPPNALVVGPTRREVSDLLVEAYAAQAGGHAVRFLLKTDDERQMP</sequence>
<dbReference type="EMBL" id="BOQP01000043">
    <property type="protein sequence ID" value="GIM80795.1"/>
    <property type="molecule type" value="Genomic_DNA"/>
</dbReference>
<evidence type="ECO:0000313" key="3">
    <source>
        <dbReference type="Proteomes" id="UP000680865"/>
    </source>
</evidence>
<dbReference type="Proteomes" id="UP000680865">
    <property type="component" value="Unassembled WGS sequence"/>
</dbReference>
<reference evidence="2" key="1">
    <citation type="submission" date="2021-03" db="EMBL/GenBank/DDBJ databases">
        <title>Whole genome shotgun sequence of Actinoplanes consettensis NBRC 14913.</title>
        <authorList>
            <person name="Komaki H."/>
            <person name="Tamura T."/>
        </authorList>
    </citation>
    <scope>NUCLEOTIDE SEQUENCE</scope>
    <source>
        <strain evidence="2">NBRC 14913</strain>
    </source>
</reference>
<evidence type="ECO:0000313" key="2">
    <source>
        <dbReference type="EMBL" id="GIM80795.1"/>
    </source>
</evidence>
<feature type="region of interest" description="Disordered" evidence="1">
    <location>
        <begin position="1"/>
        <end position="29"/>
    </location>
</feature>
<accession>A0A919SYR7</accession>
<organism evidence="2 3">
    <name type="scientific">Winogradskya consettensis</name>
    <dbReference type="NCBI Taxonomy" id="113560"/>
    <lineage>
        <taxon>Bacteria</taxon>
        <taxon>Bacillati</taxon>
        <taxon>Actinomycetota</taxon>
        <taxon>Actinomycetes</taxon>
        <taxon>Micromonosporales</taxon>
        <taxon>Micromonosporaceae</taxon>
        <taxon>Winogradskya</taxon>
    </lineage>
</organism>
<comment type="caution">
    <text evidence="2">The sequence shown here is derived from an EMBL/GenBank/DDBJ whole genome shotgun (WGS) entry which is preliminary data.</text>
</comment>
<evidence type="ECO:0000256" key="1">
    <source>
        <dbReference type="SAM" id="MobiDB-lite"/>
    </source>
</evidence>
<protein>
    <submittedName>
        <fullName evidence="2">Uncharacterized protein</fullName>
    </submittedName>
</protein>
<proteinExistence type="predicted"/>
<name>A0A919SYR7_9ACTN</name>
<dbReference type="AlphaFoldDB" id="A0A919SYR7"/>
<gene>
    <name evidence="2" type="ORF">Aco04nite_72760</name>
</gene>